<dbReference type="GO" id="GO:0004156">
    <property type="term" value="F:dihydropteroate synthase activity"/>
    <property type="evidence" value="ECO:0007669"/>
    <property type="project" value="TreeGrafter"/>
</dbReference>
<protein>
    <recommendedName>
        <fullName evidence="1">Pterin-binding domain-containing protein</fullName>
    </recommendedName>
</protein>
<proteinExistence type="predicted"/>
<evidence type="ECO:0000259" key="1">
    <source>
        <dbReference type="PROSITE" id="PS50972"/>
    </source>
</evidence>
<dbReference type="InterPro" id="IPR000489">
    <property type="entry name" value="Pterin-binding_dom"/>
</dbReference>
<dbReference type="InterPro" id="IPR011005">
    <property type="entry name" value="Dihydropteroate_synth-like_sf"/>
</dbReference>
<dbReference type="PROSITE" id="PS50972">
    <property type="entry name" value="PTERIN_BINDING"/>
    <property type="match status" value="1"/>
</dbReference>
<name>A0A835LBW1_9MAGN</name>
<organism evidence="2 3">
    <name type="scientific">Coptis chinensis</name>
    <dbReference type="NCBI Taxonomy" id="261450"/>
    <lineage>
        <taxon>Eukaryota</taxon>
        <taxon>Viridiplantae</taxon>
        <taxon>Streptophyta</taxon>
        <taxon>Embryophyta</taxon>
        <taxon>Tracheophyta</taxon>
        <taxon>Spermatophyta</taxon>
        <taxon>Magnoliopsida</taxon>
        <taxon>Ranunculales</taxon>
        <taxon>Ranunculaceae</taxon>
        <taxon>Coptidoideae</taxon>
        <taxon>Coptis</taxon>
    </lineage>
</organism>
<dbReference type="GO" id="GO:0046654">
    <property type="term" value="P:tetrahydrofolate biosynthetic process"/>
    <property type="evidence" value="ECO:0007669"/>
    <property type="project" value="TreeGrafter"/>
</dbReference>
<dbReference type="PROSITE" id="PS00792">
    <property type="entry name" value="DHPS_1"/>
    <property type="match status" value="1"/>
</dbReference>
<dbReference type="Proteomes" id="UP000631114">
    <property type="component" value="Unassembled WGS sequence"/>
</dbReference>
<feature type="non-terminal residue" evidence="2">
    <location>
        <position position="87"/>
    </location>
</feature>
<dbReference type="SUPFAM" id="SSF51717">
    <property type="entry name" value="Dihydropteroate synthetase-like"/>
    <property type="match status" value="1"/>
</dbReference>
<dbReference type="Pfam" id="PF00809">
    <property type="entry name" value="Pterin_bind"/>
    <property type="match status" value="1"/>
</dbReference>
<evidence type="ECO:0000313" key="2">
    <source>
        <dbReference type="EMBL" id="KAF9588745.1"/>
    </source>
</evidence>
<feature type="domain" description="Pterin-binding" evidence="1">
    <location>
        <begin position="21"/>
        <end position="87"/>
    </location>
</feature>
<gene>
    <name evidence="2" type="ORF">IFM89_015182</name>
</gene>
<accession>A0A835LBW1</accession>
<sequence length="87" mass="9775">MDVLQPVLPVRDHLWDWSQKTHVMGVLNLTPDSFSDGGKFQSVESVVSQVRRMDRLILANEAIAKMPEVEGKLLSEDTFYSKVASEA</sequence>
<dbReference type="AlphaFoldDB" id="A0A835LBW1"/>
<dbReference type="OrthoDB" id="615426at2759"/>
<dbReference type="PANTHER" id="PTHR20941:SF1">
    <property type="entry name" value="FOLIC ACID SYNTHESIS PROTEIN FOL1"/>
    <property type="match status" value="1"/>
</dbReference>
<dbReference type="InterPro" id="IPR045031">
    <property type="entry name" value="DHP_synth-like"/>
</dbReference>
<reference evidence="2 3" key="1">
    <citation type="submission" date="2020-10" db="EMBL/GenBank/DDBJ databases">
        <title>The Coptis chinensis genome and diversification of protoberbering-type alkaloids.</title>
        <authorList>
            <person name="Wang B."/>
            <person name="Shu S."/>
            <person name="Song C."/>
            <person name="Liu Y."/>
        </authorList>
    </citation>
    <scope>NUCLEOTIDE SEQUENCE [LARGE SCALE GENOMIC DNA]</scope>
    <source>
        <strain evidence="2">HL-2020</strain>
        <tissue evidence="2">Leaf</tissue>
    </source>
</reference>
<dbReference type="EMBL" id="JADFTS010000009">
    <property type="protein sequence ID" value="KAF9588745.1"/>
    <property type="molecule type" value="Genomic_DNA"/>
</dbReference>
<comment type="caution">
    <text evidence="2">The sequence shown here is derived from an EMBL/GenBank/DDBJ whole genome shotgun (WGS) entry which is preliminary data.</text>
</comment>
<dbReference type="Gene3D" id="3.20.20.20">
    <property type="entry name" value="Dihydropteroate synthase-like"/>
    <property type="match status" value="1"/>
</dbReference>
<keyword evidence="3" id="KW-1185">Reference proteome</keyword>
<evidence type="ECO:0000313" key="3">
    <source>
        <dbReference type="Proteomes" id="UP000631114"/>
    </source>
</evidence>
<dbReference type="PANTHER" id="PTHR20941">
    <property type="entry name" value="FOLATE SYNTHESIS PROTEINS"/>
    <property type="match status" value="1"/>
</dbReference>